<name>A0AAV9WMM2_9PEZI</name>
<reference evidence="1 2" key="1">
    <citation type="submission" date="2023-08" db="EMBL/GenBank/DDBJ databases">
        <authorList>
            <person name="Palmer J.M."/>
        </authorList>
    </citation>
    <scope>NUCLEOTIDE SEQUENCE [LARGE SCALE GENOMIC DNA]</scope>
    <source>
        <strain evidence="1 2">TWF481</strain>
    </source>
</reference>
<keyword evidence="2" id="KW-1185">Reference proteome</keyword>
<dbReference type="EMBL" id="JAVHJL010000001">
    <property type="protein sequence ID" value="KAK6511451.1"/>
    <property type="molecule type" value="Genomic_DNA"/>
</dbReference>
<accession>A0AAV9WMM2</accession>
<proteinExistence type="predicted"/>
<evidence type="ECO:0000313" key="1">
    <source>
        <dbReference type="EMBL" id="KAK6511451.1"/>
    </source>
</evidence>
<protein>
    <submittedName>
        <fullName evidence="1">Uncharacterized protein</fullName>
    </submittedName>
</protein>
<dbReference type="Proteomes" id="UP001370758">
    <property type="component" value="Unassembled WGS sequence"/>
</dbReference>
<comment type="caution">
    <text evidence="1">The sequence shown here is derived from an EMBL/GenBank/DDBJ whole genome shotgun (WGS) entry which is preliminary data.</text>
</comment>
<organism evidence="1 2">
    <name type="scientific">Arthrobotrys musiformis</name>
    <dbReference type="NCBI Taxonomy" id="47236"/>
    <lineage>
        <taxon>Eukaryota</taxon>
        <taxon>Fungi</taxon>
        <taxon>Dikarya</taxon>
        <taxon>Ascomycota</taxon>
        <taxon>Pezizomycotina</taxon>
        <taxon>Orbiliomycetes</taxon>
        <taxon>Orbiliales</taxon>
        <taxon>Orbiliaceae</taxon>
        <taxon>Arthrobotrys</taxon>
    </lineage>
</organism>
<evidence type="ECO:0000313" key="2">
    <source>
        <dbReference type="Proteomes" id="UP001370758"/>
    </source>
</evidence>
<dbReference type="AlphaFoldDB" id="A0AAV9WMM2"/>
<gene>
    <name evidence="1" type="ORF">TWF481_000367</name>
</gene>
<sequence length="166" mass="18471">MKFIQELVGAFSLLAEEGITKLLGGNASRARHDTEPSFSTPQLTTKDEESLVRAKKKSLLNRLLRTLGIREVMNLVGTGLRGVSLKVESLLKPVRGPLSMGFRRWLREGVDPATEPRASSPHLFGRDHDGSLLTVFPREWGTTLVTTIEPPNAVPAEYYREFSREA</sequence>